<evidence type="ECO:0000256" key="5">
    <source>
        <dbReference type="ARBA" id="ARBA00022989"/>
    </source>
</evidence>
<dbReference type="Proteomes" id="UP000724657">
    <property type="component" value="Unassembled WGS sequence"/>
</dbReference>
<dbReference type="InterPro" id="IPR050833">
    <property type="entry name" value="Poly_Biosynth_Transport"/>
</dbReference>
<proteinExistence type="inferred from homology"/>
<dbReference type="AlphaFoldDB" id="A0A9E2KXA4"/>
<comment type="similarity">
    <text evidence="2">Belongs to the polysaccharide synthase family.</text>
</comment>
<evidence type="ECO:0000256" key="7">
    <source>
        <dbReference type="SAM" id="Phobius"/>
    </source>
</evidence>
<keyword evidence="4 7" id="KW-0812">Transmembrane</keyword>
<feature type="transmembrane region" description="Helical" evidence="7">
    <location>
        <begin position="362"/>
        <end position="393"/>
    </location>
</feature>
<reference evidence="8" key="1">
    <citation type="journal article" date="2021" name="PeerJ">
        <title>Extensive microbial diversity within the chicken gut microbiome revealed by metagenomics and culture.</title>
        <authorList>
            <person name="Gilroy R."/>
            <person name="Ravi A."/>
            <person name="Getino M."/>
            <person name="Pursley I."/>
            <person name="Horton D.L."/>
            <person name="Alikhan N.F."/>
            <person name="Baker D."/>
            <person name="Gharbi K."/>
            <person name="Hall N."/>
            <person name="Watson M."/>
            <person name="Adriaenssens E.M."/>
            <person name="Foster-Nyarko E."/>
            <person name="Jarju S."/>
            <person name="Secka A."/>
            <person name="Antonio M."/>
            <person name="Oren A."/>
            <person name="Chaudhuri R.R."/>
            <person name="La Ragione R."/>
            <person name="Hildebrand F."/>
            <person name="Pallen M.J."/>
        </authorList>
    </citation>
    <scope>NUCLEOTIDE SEQUENCE</scope>
    <source>
        <strain evidence="8">A6-441</strain>
    </source>
</reference>
<feature type="transmembrane region" description="Helical" evidence="7">
    <location>
        <begin position="286"/>
        <end position="304"/>
    </location>
</feature>
<dbReference type="CDD" id="cd13127">
    <property type="entry name" value="MATE_tuaB_like"/>
    <property type="match status" value="1"/>
</dbReference>
<comment type="caution">
    <text evidence="8">The sequence shown here is derived from an EMBL/GenBank/DDBJ whole genome shotgun (WGS) entry which is preliminary data.</text>
</comment>
<dbReference type="GO" id="GO:0005886">
    <property type="term" value="C:plasma membrane"/>
    <property type="evidence" value="ECO:0007669"/>
    <property type="project" value="UniProtKB-SubCell"/>
</dbReference>
<evidence type="ECO:0000256" key="4">
    <source>
        <dbReference type="ARBA" id="ARBA00022692"/>
    </source>
</evidence>
<protein>
    <submittedName>
        <fullName evidence="8">Lipopolysaccharide biosynthesis protein</fullName>
    </submittedName>
</protein>
<evidence type="ECO:0000256" key="2">
    <source>
        <dbReference type="ARBA" id="ARBA00007430"/>
    </source>
</evidence>
<feature type="transmembrane region" description="Helical" evidence="7">
    <location>
        <begin position="40"/>
        <end position="66"/>
    </location>
</feature>
<evidence type="ECO:0000256" key="6">
    <source>
        <dbReference type="ARBA" id="ARBA00023136"/>
    </source>
</evidence>
<evidence type="ECO:0000256" key="3">
    <source>
        <dbReference type="ARBA" id="ARBA00022475"/>
    </source>
</evidence>
<gene>
    <name evidence="8" type="ORF">IAA47_00360</name>
</gene>
<feature type="transmembrane region" description="Helical" evidence="7">
    <location>
        <begin position="438"/>
        <end position="459"/>
    </location>
</feature>
<accession>A0A9E2KXA4</accession>
<evidence type="ECO:0000256" key="1">
    <source>
        <dbReference type="ARBA" id="ARBA00004651"/>
    </source>
</evidence>
<keyword evidence="6 7" id="KW-0472">Membrane</keyword>
<dbReference type="Pfam" id="PF13440">
    <property type="entry name" value="Polysacc_synt_3"/>
    <property type="match status" value="1"/>
</dbReference>
<evidence type="ECO:0000313" key="8">
    <source>
        <dbReference type="EMBL" id="MBU3841447.1"/>
    </source>
</evidence>
<feature type="transmembrane region" description="Helical" evidence="7">
    <location>
        <begin position="78"/>
        <end position="98"/>
    </location>
</feature>
<feature type="transmembrane region" description="Helical" evidence="7">
    <location>
        <begin position="413"/>
        <end position="431"/>
    </location>
</feature>
<feature type="transmembrane region" description="Helical" evidence="7">
    <location>
        <begin position="143"/>
        <end position="163"/>
    </location>
</feature>
<sequence>MEKKSIINSLVWRFLERGGTQGIQFILQLILARVLTPRDYGVVALITVFIAISTVFVQSGFNTALIQKKEIDEEDISSVFYISLLIAIVVYLILWIIAPIIASFYKISELGLIVRVMGIGLFLNVPNSIQNAIISRNMEFKKLFYSSLVATTISGLIGIILAYEGFGVWSLVYQQLINQVSACTILWIAIKWRPKLFFSIKKIKQLFSFGGKLLCSSLIDTIYREFISLIVGRIYTPTMLGYYNRGNQFPNIIVTNFNGTIQSVIFPVLASVQHDKIKVKEIMRKAIMMSSYIIFPAMIGLIVISEPMVKLVLTDKWLPCVPYLRIFCLSYVLWPIHTANLQAINAIGRSDIFLKLEIIKKVVGVIIILITLWGGPYMIALGTVVSSIVSSFINSYPNKKLLNYSYIEQIRDIFPSFILSIIMGAIIYFIQLLKYSDLLILILQILFGVIIFVILSFIFKNESFLYLLSMVKNRKRG</sequence>
<keyword evidence="5 7" id="KW-1133">Transmembrane helix</keyword>
<dbReference type="PANTHER" id="PTHR30250:SF10">
    <property type="entry name" value="LIPOPOLYSACCHARIDE BIOSYNTHESIS PROTEIN WZXC"/>
    <property type="match status" value="1"/>
</dbReference>
<dbReference type="PANTHER" id="PTHR30250">
    <property type="entry name" value="PST FAMILY PREDICTED COLANIC ACID TRANSPORTER"/>
    <property type="match status" value="1"/>
</dbReference>
<name>A0A9E2KXA4_9FUSO</name>
<dbReference type="EMBL" id="JAHLFN010000008">
    <property type="protein sequence ID" value="MBU3841447.1"/>
    <property type="molecule type" value="Genomic_DNA"/>
</dbReference>
<evidence type="ECO:0000313" key="9">
    <source>
        <dbReference type="Proteomes" id="UP000724657"/>
    </source>
</evidence>
<comment type="subcellular location">
    <subcellularLocation>
        <location evidence="1">Cell membrane</location>
        <topology evidence="1">Multi-pass membrane protein</topology>
    </subcellularLocation>
</comment>
<organism evidence="8 9">
    <name type="scientific">Candidatus Fusobacterium pullicola</name>
    <dbReference type="NCBI Taxonomy" id="2838601"/>
    <lineage>
        <taxon>Bacteria</taxon>
        <taxon>Fusobacteriati</taxon>
        <taxon>Fusobacteriota</taxon>
        <taxon>Fusobacteriia</taxon>
        <taxon>Fusobacteriales</taxon>
        <taxon>Fusobacteriaceae</taxon>
        <taxon>Fusobacterium</taxon>
    </lineage>
</organism>
<reference evidence="8" key="2">
    <citation type="submission" date="2021-04" db="EMBL/GenBank/DDBJ databases">
        <authorList>
            <person name="Gilroy R."/>
        </authorList>
    </citation>
    <scope>NUCLEOTIDE SEQUENCE</scope>
    <source>
        <strain evidence="8">A6-441</strain>
    </source>
</reference>
<feature type="transmembrane region" description="Helical" evidence="7">
    <location>
        <begin position="104"/>
        <end position="123"/>
    </location>
</feature>
<keyword evidence="3" id="KW-1003">Cell membrane</keyword>